<dbReference type="EMBL" id="CP144051">
    <property type="protein sequence ID" value="WWD16287.1"/>
    <property type="molecule type" value="Genomic_DNA"/>
</dbReference>
<feature type="domain" description="ATPase BadF/BadG/BcrA/BcrD type" evidence="5">
    <location>
        <begin position="12"/>
        <end position="332"/>
    </location>
</feature>
<proteinExistence type="inferred from homology"/>
<dbReference type="GO" id="GO:0045127">
    <property type="term" value="F:N-acetylglucosamine kinase activity"/>
    <property type="evidence" value="ECO:0007669"/>
    <property type="project" value="UniProtKB-EC"/>
</dbReference>
<dbReference type="GeneID" id="43588664"/>
<comment type="similarity">
    <text evidence="1">Belongs to the eukaryotic-type N-acetylglucosamine kinase family.</text>
</comment>
<keyword evidence="7" id="KW-1185">Reference proteome</keyword>
<dbReference type="PANTHER" id="PTHR43190">
    <property type="entry name" value="N-ACETYL-D-GLUCOSAMINE KINASE"/>
    <property type="match status" value="1"/>
</dbReference>
<reference evidence="6" key="2">
    <citation type="submission" date="2024-01" db="EMBL/GenBank/DDBJ databases">
        <title>Comparative genomics of Cryptococcus and Kwoniella reveals pathogenesis evolution and contrasting modes of karyotype evolution via chromosome fusion or intercentromeric recombination.</title>
        <authorList>
            <person name="Coelho M.A."/>
            <person name="David-Palma M."/>
            <person name="Shea T."/>
            <person name="Bowers K."/>
            <person name="McGinley-Smith S."/>
            <person name="Mohammad A.W."/>
            <person name="Gnirke A."/>
            <person name="Yurkov A.M."/>
            <person name="Nowrousian M."/>
            <person name="Sun S."/>
            <person name="Cuomo C.A."/>
            <person name="Heitman J."/>
        </authorList>
    </citation>
    <scope>NUCLEOTIDE SEQUENCE</scope>
    <source>
        <strain evidence="6">CBS 12478</strain>
    </source>
</reference>
<evidence type="ECO:0000313" key="6">
    <source>
        <dbReference type="EMBL" id="WWD16287.1"/>
    </source>
</evidence>
<dbReference type="Proteomes" id="UP000322225">
    <property type="component" value="Chromosome 1"/>
</dbReference>
<name>A0AAJ8MUX4_9TREE</name>
<evidence type="ECO:0000256" key="4">
    <source>
        <dbReference type="ARBA" id="ARBA00031123"/>
    </source>
</evidence>
<evidence type="ECO:0000313" key="7">
    <source>
        <dbReference type="Proteomes" id="UP000322225"/>
    </source>
</evidence>
<dbReference type="Gene3D" id="3.30.420.40">
    <property type="match status" value="2"/>
</dbReference>
<evidence type="ECO:0000256" key="2">
    <source>
        <dbReference type="ARBA" id="ARBA00012122"/>
    </source>
</evidence>
<dbReference type="SUPFAM" id="SSF53067">
    <property type="entry name" value="Actin-like ATPase domain"/>
    <property type="match status" value="2"/>
</dbReference>
<evidence type="ECO:0000259" key="5">
    <source>
        <dbReference type="Pfam" id="PF01869"/>
    </source>
</evidence>
<reference evidence="6" key="1">
    <citation type="submission" date="2017-08" db="EMBL/GenBank/DDBJ databases">
        <authorList>
            <person name="Cuomo C."/>
            <person name="Billmyre B."/>
            <person name="Heitman J."/>
        </authorList>
    </citation>
    <scope>NUCLEOTIDE SEQUENCE</scope>
    <source>
        <strain evidence="6">CBS 12478</strain>
    </source>
</reference>
<organism evidence="6 7">
    <name type="scientific">Kwoniella shandongensis</name>
    <dbReference type="NCBI Taxonomy" id="1734106"/>
    <lineage>
        <taxon>Eukaryota</taxon>
        <taxon>Fungi</taxon>
        <taxon>Dikarya</taxon>
        <taxon>Basidiomycota</taxon>
        <taxon>Agaricomycotina</taxon>
        <taxon>Tremellomycetes</taxon>
        <taxon>Tremellales</taxon>
        <taxon>Cryptococcaceae</taxon>
        <taxon>Kwoniella</taxon>
    </lineage>
</organism>
<dbReference type="InterPro" id="IPR043129">
    <property type="entry name" value="ATPase_NBD"/>
</dbReference>
<sequence>MLHSSCPLYLCVDAGGTKTAAAIANEQGHVVGRGYGGAANMSELGIEVASREILRATDQAISSLRLSGDIETNDHADFDSERYTSPVGFERIWVGISGCDSPNDVISMTERLEGPMGSRRCGQPSLTVMNDALLLSSSLLRRKTSWGIAVVAGTGSIVLGLCERPSASDYDVFAKRGGHGHLFGDPGSGYHLGLKAISMAADDHGMGQEQSGGLPAVLRKVFGVESTADVPARSHDLPIDQDPVTASNTRKLRIASLAPHVLALSSTCPLAARVLAHVTGALAEDVAVIRSHAKKSGLSGSGGLVITGGLGIQDRYFAALQSALEKSGIRFEWVVTRHDTVTTADEM</sequence>
<accession>A0AAJ8MUX4</accession>
<protein>
    <recommendedName>
        <fullName evidence="3">N-acetyl-D-glucosamine kinase</fullName>
        <ecNumber evidence="2">2.7.1.59</ecNumber>
    </recommendedName>
    <alternativeName>
        <fullName evidence="4">GlcNAc kinase</fullName>
    </alternativeName>
</protein>
<dbReference type="AlphaFoldDB" id="A0AAJ8MUX4"/>
<dbReference type="KEGG" id="ksn:43588664"/>
<gene>
    <name evidence="6" type="ORF">CI109_100713</name>
</gene>
<dbReference type="InterPro" id="IPR052519">
    <property type="entry name" value="Euk-type_GlcNAc_Kinase"/>
</dbReference>
<evidence type="ECO:0000256" key="1">
    <source>
        <dbReference type="ARBA" id="ARBA00006198"/>
    </source>
</evidence>
<dbReference type="RefSeq" id="XP_065822899.1">
    <property type="nucleotide sequence ID" value="XM_065966827.1"/>
</dbReference>
<evidence type="ECO:0000256" key="3">
    <source>
        <dbReference type="ARBA" id="ARBA00014974"/>
    </source>
</evidence>
<dbReference type="InterPro" id="IPR002731">
    <property type="entry name" value="ATPase_BadF"/>
</dbReference>
<dbReference type="EC" id="2.7.1.59" evidence="2"/>
<dbReference type="PANTHER" id="PTHR43190:SF3">
    <property type="entry name" value="N-ACETYL-D-GLUCOSAMINE KINASE"/>
    <property type="match status" value="1"/>
</dbReference>
<dbReference type="Pfam" id="PF01869">
    <property type="entry name" value="BcrAD_BadFG"/>
    <property type="match status" value="1"/>
</dbReference>